<organism evidence="2 3">
    <name type="scientific">Nonomuraea longicatena</name>
    <dbReference type="NCBI Taxonomy" id="83682"/>
    <lineage>
        <taxon>Bacteria</taxon>
        <taxon>Bacillati</taxon>
        <taxon>Actinomycetota</taxon>
        <taxon>Actinomycetes</taxon>
        <taxon>Streptosporangiales</taxon>
        <taxon>Streptosporangiaceae</taxon>
        <taxon>Nonomuraea</taxon>
    </lineage>
</organism>
<evidence type="ECO:0008006" key="4">
    <source>
        <dbReference type="Google" id="ProtNLM"/>
    </source>
</evidence>
<reference evidence="2 3" key="1">
    <citation type="journal article" date="2019" name="Int. J. Syst. Evol. Microbiol.">
        <title>The Global Catalogue of Microorganisms (GCM) 10K type strain sequencing project: providing services to taxonomists for standard genome sequencing and annotation.</title>
        <authorList>
            <consortium name="The Broad Institute Genomics Platform"/>
            <consortium name="The Broad Institute Genome Sequencing Center for Infectious Disease"/>
            <person name="Wu L."/>
            <person name="Ma J."/>
        </authorList>
    </citation>
    <scope>NUCLEOTIDE SEQUENCE [LARGE SCALE GENOMIC DNA]</scope>
    <source>
        <strain evidence="2 3">JCM 11136</strain>
    </source>
</reference>
<gene>
    <name evidence="2" type="ORF">GCM10009560_14410</name>
</gene>
<keyword evidence="1" id="KW-0812">Transmembrane</keyword>
<comment type="caution">
    <text evidence="2">The sequence shown here is derived from an EMBL/GenBank/DDBJ whole genome shotgun (WGS) entry which is preliminary data.</text>
</comment>
<keyword evidence="3" id="KW-1185">Reference proteome</keyword>
<proteinExistence type="predicted"/>
<accession>A0ABN1NXC5</accession>
<feature type="transmembrane region" description="Helical" evidence="1">
    <location>
        <begin position="62"/>
        <end position="81"/>
    </location>
</feature>
<dbReference type="Proteomes" id="UP001501578">
    <property type="component" value="Unassembled WGS sequence"/>
</dbReference>
<name>A0ABN1NXC5_9ACTN</name>
<keyword evidence="1" id="KW-0472">Membrane</keyword>
<feature type="transmembrane region" description="Helical" evidence="1">
    <location>
        <begin position="33"/>
        <end position="50"/>
    </location>
</feature>
<feature type="transmembrane region" description="Helical" evidence="1">
    <location>
        <begin position="119"/>
        <end position="140"/>
    </location>
</feature>
<evidence type="ECO:0000256" key="1">
    <source>
        <dbReference type="SAM" id="Phobius"/>
    </source>
</evidence>
<feature type="transmembrane region" description="Helical" evidence="1">
    <location>
        <begin position="7"/>
        <end position="27"/>
    </location>
</feature>
<dbReference type="EMBL" id="BAAAHQ010000006">
    <property type="protein sequence ID" value="GAA0917964.1"/>
    <property type="molecule type" value="Genomic_DNA"/>
</dbReference>
<evidence type="ECO:0000313" key="3">
    <source>
        <dbReference type="Proteomes" id="UP001501578"/>
    </source>
</evidence>
<feature type="transmembrane region" description="Helical" evidence="1">
    <location>
        <begin position="93"/>
        <end position="112"/>
    </location>
</feature>
<sequence>MSPVLRVIRAIAFSVVCVIVSAGAHLFAGGGAIALPALLLGLAVPFALALAVNGRERSRESLLAATMAVQLVLHQMFAQVAPPAATEADHCHPTAGMTLVHLMLGLLSGWWLHRGESAVWTALSLWAVAPPRLLLLIAWVPAEVGARLWQAVPCEGTGLWHSPVFTKVVHRRGPPVLACAV</sequence>
<keyword evidence="1" id="KW-1133">Transmembrane helix</keyword>
<protein>
    <recommendedName>
        <fullName evidence="4">MFS transporter</fullName>
    </recommendedName>
</protein>
<dbReference type="RefSeq" id="WP_343948923.1">
    <property type="nucleotide sequence ID" value="NZ_BAAAHQ010000006.1"/>
</dbReference>
<evidence type="ECO:0000313" key="2">
    <source>
        <dbReference type="EMBL" id="GAA0917964.1"/>
    </source>
</evidence>